<feature type="transmembrane region" description="Helical" evidence="18">
    <location>
        <begin position="433"/>
        <end position="452"/>
    </location>
</feature>
<evidence type="ECO:0000256" key="2">
    <source>
        <dbReference type="ARBA" id="ARBA00006024"/>
    </source>
</evidence>
<proteinExistence type="inferred from homology"/>
<dbReference type="PANTHER" id="PTHR43520:SF8">
    <property type="entry name" value="P-TYPE CU(+) TRANSPORTER"/>
    <property type="match status" value="1"/>
</dbReference>
<dbReference type="EC" id="7.2.2.9" evidence="16"/>
<feature type="transmembrane region" description="Helical" evidence="18">
    <location>
        <begin position="794"/>
        <end position="814"/>
    </location>
</feature>
<dbReference type="SUPFAM" id="SSF81653">
    <property type="entry name" value="Calcium ATPase, transduction domain A"/>
    <property type="match status" value="1"/>
</dbReference>
<evidence type="ECO:0000313" key="21">
    <source>
        <dbReference type="Proteomes" id="UP000460298"/>
    </source>
</evidence>
<evidence type="ECO:0000256" key="11">
    <source>
        <dbReference type="ARBA" id="ARBA00022967"/>
    </source>
</evidence>
<feature type="transmembrane region" description="Helical" evidence="18">
    <location>
        <begin position="186"/>
        <end position="203"/>
    </location>
</feature>
<dbReference type="NCBIfam" id="TIGR01525">
    <property type="entry name" value="ATPase-IB_hvy"/>
    <property type="match status" value="1"/>
</dbReference>
<dbReference type="PROSITE" id="PS50846">
    <property type="entry name" value="HMA_2"/>
    <property type="match status" value="2"/>
</dbReference>
<dbReference type="Gene3D" id="2.70.150.10">
    <property type="entry name" value="Calcium-transporting ATPase, cytoplasmic transduction domain A"/>
    <property type="match status" value="1"/>
</dbReference>
<feature type="domain" description="HMA" evidence="19">
    <location>
        <begin position="94"/>
        <end position="160"/>
    </location>
</feature>
<evidence type="ECO:0000256" key="9">
    <source>
        <dbReference type="ARBA" id="ARBA00022840"/>
    </source>
</evidence>
<dbReference type="SUPFAM" id="SSF56784">
    <property type="entry name" value="HAD-like"/>
    <property type="match status" value="1"/>
</dbReference>
<evidence type="ECO:0000256" key="17">
    <source>
        <dbReference type="ARBA" id="ARBA00047424"/>
    </source>
</evidence>
<dbReference type="AlphaFoldDB" id="A0A833H3R6"/>
<dbReference type="InterPro" id="IPR036412">
    <property type="entry name" value="HAD-like_sf"/>
</dbReference>
<evidence type="ECO:0000256" key="13">
    <source>
        <dbReference type="ARBA" id="ARBA00023008"/>
    </source>
</evidence>
<dbReference type="Proteomes" id="UP000460298">
    <property type="component" value="Unassembled WGS sequence"/>
</dbReference>
<dbReference type="InterPro" id="IPR006122">
    <property type="entry name" value="HMA_Cu_ion-bd"/>
</dbReference>
<dbReference type="PROSITE" id="PS01229">
    <property type="entry name" value="COF_2"/>
    <property type="match status" value="1"/>
</dbReference>
<dbReference type="CDD" id="cd00371">
    <property type="entry name" value="HMA"/>
    <property type="match status" value="2"/>
</dbReference>
<keyword evidence="8" id="KW-0187">Copper transport</keyword>
<dbReference type="Gene3D" id="3.40.1110.10">
    <property type="entry name" value="Calcium-transporting ATPase, cytoplasmic domain N"/>
    <property type="match status" value="1"/>
</dbReference>
<dbReference type="SUPFAM" id="SSF55008">
    <property type="entry name" value="HMA, heavy metal-associated domain"/>
    <property type="match status" value="2"/>
</dbReference>
<dbReference type="GO" id="GO:0005886">
    <property type="term" value="C:plasma membrane"/>
    <property type="evidence" value="ECO:0007669"/>
    <property type="project" value="UniProtKB-SubCell"/>
</dbReference>
<dbReference type="InterPro" id="IPR018303">
    <property type="entry name" value="ATPase_P-typ_P_site"/>
</dbReference>
<protein>
    <recommendedName>
        <fullName evidence="16">P-type Cu(2+) transporter</fullName>
        <ecNumber evidence="16">7.2.2.9</ecNumber>
    </recommendedName>
</protein>
<dbReference type="CDD" id="cd02094">
    <property type="entry name" value="P-type_ATPase_Cu-like"/>
    <property type="match status" value="1"/>
</dbReference>
<keyword evidence="3" id="KW-0813">Transport</keyword>
<feature type="transmembrane region" description="Helical" evidence="18">
    <location>
        <begin position="215"/>
        <end position="233"/>
    </location>
</feature>
<dbReference type="PROSITE" id="PS00154">
    <property type="entry name" value="ATPASE_E1_E2"/>
    <property type="match status" value="1"/>
</dbReference>
<evidence type="ECO:0000256" key="12">
    <source>
        <dbReference type="ARBA" id="ARBA00022989"/>
    </source>
</evidence>
<evidence type="ECO:0000256" key="16">
    <source>
        <dbReference type="ARBA" id="ARBA00038904"/>
    </source>
</evidence>
<evidence type="ECO:0000256" key="14">
    <source>
        <dbReference type="ARBA" id="ARBA00023065"/>
    </source>
</evidence>
<name>A0A833H3R6_9LEPT</name>
<keyword evidence="7 18" id="KW-0547">Nucleotide-binding</keyword>
<keyword evidence="10" id="KW-0460">Magnesium</keyword>
<keyword evidence="11" id="KW-1278">Translocase</keyword>
<dbReference type="SFLD" id="SFLDG00002">
    <property type="entry name" value="C1.7:_P-type_atpase_like"/>
    <property type="match status" value="1"/>
</dbReference>
<sequence>MKTDTDDQVAKTIPTPGSVPVSIPTSLPISIPIEGMTCAACVGRVQRAVAKADGVEGVSVNLATEKAELALRDNAALQSAIDAVTESGYGVPLEEFDIEIGGMTCASCVNRVEKALRKLPGLLDASVNLATEQAHVRFPVGAVSTADLIRAVEEAGYTAQLPVSTQSAAEERQQEAERKLQREKRTLAASILLTLPLVLPMLLEPFGLAAMLPGWWQLLLATPVQFLFGARFYKAAYHAVRAKSGNMDLLVSLGTSAAFGLSLYHLLTAGEHALHAGLYFESSAAVITLVLLGKFLESRAKYRTTEAIRALQKLRPALARVQKGNDFIETPVEQIRSGDVVMVRPGETVSVDGVIEEGESEIDESMLTGESLPVSKRKADAVSGGSVNGSGMLLVRTTAVGAETMLSRIIRLVETAQAGRAPIQRLVDRISEVFVPVVLGIAVLTILAWGFLTGSWEQALIHGVAVLVIACPCALGLATPTAIMVGTGLGARLGILIRDAEALERAHAIKTILFDKTGTLTIGRPELVELIPVSEDEQASLKKAAALQKTSEHPLAHAVVKAAEKAGIDVPEATEVRALPGRGIEGKVGESLLRLGSATMLEEMQITLPADEIIETLNREGRTVSFLVDVHSRSILAILGFADTIKPTALKTVLKLKELKIHTVMLTGDNRASAERIAKDLPLDEVIANVLPEKKAAVVKERRDRGEVVAMVGDGINDAPALAAADVSMAMATGTDVAMSSSGITLMNGNPLLIPDAIELSRKTYAKIRQGLFWAFIYNVIGIPLAAVGYLSPVLAGLAMALSSVSVVTNALLLRRWKPASMQTEKKSVH</sequence>
<dbReference type="InterPro" id="IPR023298">
    <property type="entry name" value="ATPase_P-typ_TM_dom_sf"/>
</dbReference>
<dbReference type="NCBIfam" id="TIGR00003">
    <property type="entry name" value="copper ion binding protein"/>
    <property type="match status" value="2"/>
</dbReference>
<comment type="caution">
    <text evidence="20">The sequence shown here is derived from an EMBL/GenBank/DDBJ whole genome shotgun (WGS) entry which is preliminary data.</text>
</comment>
<evidence type="ECO:0000256" key="18">
    <source>
        <dbReference type="RuleBase" id="RU362081"/>
    </source>
</evidence>
<dbReference type="InterPro" id="IPR001757">
    <property type="entry name" value="P_typ_ATPase"/>
</dbReference>
<dbReference type="InterPro" id="IPR036163">
    <property type="entry name" value="HMA_dom_sf"/>
</dbReference>
<dbReference type="PANTHER" id="PTHR43520">
    <property type="entry name" value="ATP7, ISOFORM B"/>
    <property type="match status" value="1"/>
</dbReference>
<evidence type="ECO:0000256" key="3">
    <source>
        <dbReference type="ARBA" id="ARBA00022448"/>
    </source>
</evidence>
<evidence type="ECO:0000256" key="8">
    <source>
        <dbReference type="ARBA" id="ARBA00022796"/>
    </source>
</evidence>
<dbReference type="GO" id="GO:0005507">
    <property type="term" value="F:copper ion binding"/>
    <property type="evidence" value="ECO:0007669"/>
    <property type="project" value="InterPro"/>
</dbReference>
<dbReference type="Pfam" id="PF00403">
    <property type="entry name" value="HMA"/>
    <property type="match status" value="2"/>
</dbReference>
<dbReference type="NCBIfam" id="TIGR01511">
    <property type="entry name" value="ATPase-IB1_Cu"/>
    <property type="match status" value="1"/>
</dbReference>
<feature type="domain" description="HMA" evidence="19">
    <location>
        <begin position="27"/>
        <end position="92"/>
    </location>
</feature>
<dbReference type="Pfam" id="PF00702">
    <property type="entry name" value="Hydrolase"/>
    <property type="match status" value="1"/>
</dbReference>
<feature type="transmembrane region" description="Helical" evidence="18">
    <location>
        <begin position="245"/>
        <end position="267"/>
    </location>
</feature>
<dbReference type="InterPro" id="IPR044492">
    <property type="entry name" value="P_typ_ATPase_HD_dom"/>
</dbReference>
<feature type="transmembrane region" description="Helical" evidence="18">
    <location>
        <begin position="771"/>
        <end position="788"/>
    </location>
</feature>
<dbReference type="SFLD" id="SFLDF00027">
    <property type="entry name" value="p-type_atpase"/>
    <property type="match status" value="1"/>
</dbReference>
<evidence type="ECO:0000259" key="19">
    <source>
        <dbReference type="PROSITE" id="PS50846"/>
    </source>
</evidence>
<keyword evidence="18" id="KW-1003">Cell membrane</keyword>
<dbReference type="InterPro" id="IPR008250">
    <property type="entry name" value="ATPase_P-typ_transduc_dom_A_sf"/>
</dbReference>
<keyword evidence="14" id="KW-0406">Ion transport</keyword>
<dbReference type="PRINTS" id="PR00119">
    <property type="entry name" value="CATATPASE"/>
</dbReference>
<keyword evidence="12 18" id="KW-1133">Transmembrane helix</keyword>
<accession>A0A833H3R6</accession>
<dbReference type="SFLD" id="SFLDS00003">
    <property type="entry name" value="Haloacid_Dehalogenase"/>
    <property type="match status" value="1"/>
</dbReference>
<keyword evidence="4 18" id="KW-0812">Transmembrane</keyword>
<dbReference type="GO" id="GO:0016887">
    <property type="term" value="F:ATP hydrolysis activity"/>
    <property type="evidence" value="ECO:0007669"/>
    <property type="project" value="InterPro"/>
</dbReference>
<dbReference type="Gene3D" id="3.30.70.100">
    <property type="match status" value="2"/>
</dbReference>
<keyword evidence="9 18" id="KW-0067">ATP-binding</keyword>
<dbReference type="PRINTS" id="PR00943">
    <property type="entry name" value="CUATPASE"/>
</dbReference>
<gene>
    <name evidence="20" type="ORF">F9K24_04630</name>
</gene>
<dbReference type="EMBL" id="WBUI01000003">
    <property type="protein sequence ID" value="KAB2934317.1"/>
    <property type="molecule type" value="Genomic_DNA"/>
</dbReference>
<dbReference type="GO" id="GO:0055070">
    <property type="term" value="P:copper ion homeostasis"/>
    <property type="evidence" value="ECO:0007669"/>
    <property type="project" value="TreeGrafter"/>
</dbReference>
<dbReference type="InterPro" id="IPR006121">
    <property type="entry name" value="HMA_dom"/>
</dbReference>
<organism evidence="20 21">
    <name type="scientific">Leptonema illini</name>
    <dbReference type="NCBI Taxonomy" id="183"/>
    <lineage>
        <taxon>Bacteria</taxon>
        <taxon>Pseudomonadati</taxon>
        <taxon>Spirochaetota</taxon>
        <taxon>Spirochaetia</taxon>
        <taxon>Leptospirales</taxon>
        <taxon>Leptospiraceae</taxon>
        <taxon>Leptonema</taxon>
    </lineage>
</organism>
<dbReference type="InterPro" id="IPR027256">
    <property type="entry name" value="P-typ_ATPase_IB"/>
</dbReference>
<evidence type="ECO:0000256" key="15">
    <source>
        <dbReference type="ARBA" id="ARBA00023136"/>
    </source>
</evidence>
<evidence type="ECO:0000256" key="4">
    <source>
        <dbReference type="ARBA" id="ARBA00022692"/>
    </source>
</evidence>
<keyword evidence="15 18" id="KW-0472">Membrane</keyword>
<dbReference type="InterPro" id="IPR059000">
    <property type="entry name" value="ATPase_P-type_domA"/>
</dbReference>
<dbReference type="Pfam" id="PF00122">
    <property type="entry name" value="E1-E2_ATPase"/>
    <property type="match status" value="1"/>
</dbReference>
<reference evidence="20 21" key="1">
    <citation type="submission" date="2019-10" db="EMBL/GenBank/DDBJ databases">
        <title>Extracellular Electron Transfer in a Candidatus Methanoperedens spp. Enrichment Culture.</title>
        <authorList>
            <person name="Berger S."/>
            <person name="Rangel Shaw D."/>
            <person name="Berben T."/>
            <person name="In 'T Zandt M."/>
            <person name="Frank J."/>
            <person name="Reimann J."/>
            <person name="Jetten M.S.M."/>
            <person name="Welte C.U."/>
        </authorList>
    </citation>
    <scope>NUCLEOTIDE SEQUENCE [LARGE SCALE GENOMIC DNA]</scope>
    <source>
        <strain evidence="20">SB12</strain>
    </source>
</reference>
<keyword evidence="13" id="KW-0186">Copper</keyword>
<evidence type="ECO:0000256" key="6">
    <source>
        <dbReference type="ARBA" id="ARBA00022737"/>
    </source>
</evidence>
<keyword evidence="5 18" id="KW-0479">Metal-binding</keyword>
<comment type="similarity">
    <text evidence="2 18">Belongs to the cation transport ATPase (P-type) (TC 3.A.3) family. Type IB subfamily.</text>
</comment>
<comment type="catalytic activity">
    <reaction evidence="17">
        <text>Cu(2+)(in) + ATP + H2O = Cu(2+)(out) + ADP + phosphate + H(+)</text>
        <dbReference type="Rhea" id="RHEA:10376"/>
        <dbReference type="ChEBI" id="CHEBI:15377"/>
        <dbReference type="ChEBI" id="CHEBI:15378"/>
        <dbReference type="ChEBI" id="CHEBI:29036"/>
        <dbReference type="ChEBI" id="CHEBI:30616"/>
        <dbReference type="ChEBI" id="CHEBI:43474"/>
        <dbReference type="ChEBI" id="CHEBI:456216"/>
        <dbReference type="EC" id="7.2.2.9"/>
    </reaction>
</comment>
<dbReference type="InterPro" id="IPR017969">
    <property type="entry name" value="Heavy-metal-associated_CS"/>
</dbReference>
<evidence type="ECO:0000256" key="10">
    <source>
        <dbReference type="ARBA" id="ARBA00022842"/>
    </source>
</evidence>
<dbReference type="InterPro" id="IPR023214">
    <property type="entry name" value="HAD_sf"/>
</dbReference>
<evidence type="ECO:0000256" key="1">
    <source>
        <dbReference type="ARBA" id="ARBA00004127"/>
    </source>
</evidence>
<dbReference type="Gene3D" id="3.40.50.1000">
    <property type="entry name" value="HAD superfamily/HAD-like"/>
    <property type="match status" value="1"/>
</dbReference>
<dbReference type="NCBIfam" id="TIGR01494">
    <property type="entry name" value="ATPase_P-type"/>
    <property type="match status" value="1"/>
</dbReference>
<feature type="transmembrane region" description="Helical" evidence="18">
    <location>
        <begin position="273"/>
        <end position="293"/>
    </location>
</feature>
<dbReference type="GO" id="GO:0012505">
    <property type="term" value="C:endomembrane system"/>
    <property type="evidence" value="ECO:0007669"/>
    <property type="project" value="UniProtKB-SubCell"/>
</dbReference>
<dbReference type="SUPFAM" id="SSF81665">
    <property type="entry name" value="Calcium ATPase, transmembrane domain M"/>
    <property type="match status" value="1"/>
</dbReference>
<feature type="transmembrane region" description="Helical" evidence="18">
    <location>
        <begin position="464"/>
        <end position="489"/>
    </location>
</feature>
<evidence type="ECO:0000313" key="20">
    <source>
        <dbReference type="EMBL" id="KAB2934317.1"/>
    </source>
</evidence>
<dbReference type="GO" id="GO:0005524">
    <property type="term" value="F:ATP binding"/>
    <property type="evidence" value="ECO:0007669"/>
    <property type="project" value="UniProtKB-UniRule"/>
</dbReference>
<comment type="subcellular location">
    <subcellularLocation>
        <location evidence="18">Cell membrane</location>
    </subcellularLocation>
    <subcellularLocation>
        <location evidence="1">Endomembrane system</location>
        <topology evidence="1">Multi-pass membrane protein</topology>
    </subcellularLocation>
</comment>
<dbReference type="FunFam" id="2.70.150.10:FF:000002">
    <property type="entry name" value="Copper-transporting ATPase 1, putative"/>
    <property type="match status" value="1"/>
</dbReference>
<evidence type="ECO:0000256" key="5">
    <source>
        <dbReference type="ARBA" id="ARBA00022723"/>
    </source>
</evidence>
<dbReference type="InterPro" id="IPR023299">
    <property type="entry name" value="ATPase_P-typ_cyto_dom_N"/>
</dbReference>
<dbReference type="FunFam" id="3.30.70.100:FF:000005">
    <property type="entry name" value="Copper-exporting P-type ATPase A"/>
    <property type="match status" value="1"/>
</dbReference>
<keyword evidence="6" id="KW-0677">Repeat</keyword>
<dbReference type="PROSITE" id="PS01047">
    <property type="entry name" value="HMA_1"/>
    <property type="match status" value="2"/>
</dbReference>
<dbReference type="GO" id="GO:0043682">
    <property type="term" value="F:P-type divalent copper transporter activity"/>
    <property type="evidence" value="ECO:0007669"/>
    <property type="project" value="UniProtKB-EC"/>
</dbReference>
<evidence type="ECO:0000256" key="7">
    <source>
        <dbReference type="ARBA" id="ARBA00022741"/>
    </source>
</evidence>